<dbReference type="EMBL" id="CACRXK020001085">
    <property type="protein sequence ID" value="CAB3986875.1"/>
    <property type="molecule type" value="Genomic_DNA"/>
</dbReference>
<proteinExistence type="predicted"/>
<accession>A0A7D9DJP8</accession>
<sequence>MAATYFRAVLNIFIFLLFFERLRVLNVVIHSPSVDEVSTVYLRSDKRFELEFVSTCLKPSRLNLARLLGFNRTSTPITRWTKHGQTALAIPGHDPPIEITIFMDISINPDPILHKIPVRTTVNRRFRNQRRRSFFNNSIQIRSRNMNNLIRIPTYKNIPFHTTGEIGSLKFSTLNARSIRNKTLIIKDFVVDYDVDIAAITETWLRENGDDLIIREVCPTGYKLVHKPRISCTGGGAGFL</sequence>
<reference evidence="1" key="1">
    <citation type="submission" date="2020-04" db="EMBL/GenBank/DDBJ databases">
        <authorList>
            <person name="Alioto T."/>
            <person name="Alioto T."/>
            <person name="Gomez Garrido J."/>
        </authorList>
    </citation>
    <scope>NUCLEOTIDE SEQUENCE</scope>
    <source>
        <strain evidence="1">A484AB</strain>
    </source>
</reference>
<organism evidence="1 2">
    <name type="scientific">Paramuricea clavata</name>
    <name type="common">Red gorgonian</name>
    <name type="synonym">Violescent sea-whip</name>
    <dbReference type="NCBI Taxonomy" id="317549"/>
    <lineage>
        <taxon>Eukaryota</taxon>
        <taxon>Metazoa</taxon>
        <taxon>Cnidaria</taxon>
        <taxon>Anthozoa</taxon>
        <taxon>Octocorallia</taxon>
        <taxon>Malacalcyonacea</taxon>
        <taxon>Plexauridae</taxon>
        <taxon>Paramuricea</taxon>
    </lineage>
</organism>
<dbReference type="OrthoDB" id="8964402at2759"/>
<dbReference type="Gene3D" id="3.60.10.10">
    <property type="entry name" value="Endonuclease/exonuclease/phosphatase"/>
    <property type="match status" value="1"/>
</dbReference>
<evidence type="ECO:0000313" key="1">
    <source>
        <dbReference type="EMBL" id="CAB3986875.1"/>
    </source>
</evidence>
<dbReference type="AlphaFoldDB" id="A0A7D9DJP8"/>
<name>A0A7D9DJP8_PARCT</name>
<comment type="caution">
    <text evidence="1">The sequence shown here is derived from an EMBL/GenBank/DDBJ whole genome shotgun (WGS) entry which is preliminary data.</text>
</comment>
<dbReference type="PANTHER" id="PTHR46670">
    <property type="entry name" value="ENDO/EXONUCLEASE/PHOSPHATASE DOMAIN-CONTAINING PROTEIN"/>
    <property type="match status" value="1"/>
</dbReference>
<dbReference type="SUPFAM" id="SSF56219">
    <property type="entry name" value="DNase I-like"/>
    <property type="match status" value="1"/>
</dbReference>
<dbReference type="PANTHER" id="PTHR46670:SF3">
    <property type="entry name" value="ENDONUCLEASE_EXONUCLEASE_PHOSPHATASE DOMAIN-CONTAINING PROTEIN"/>
    <property type="match status" value="1"/>
</dbReference>
<evidence type="ECO:0000313" key="2">
    <source>
        <dbReference type="Proteomes" id="UP001152795"/>
    </source>
</evidence>
<dbReference type="Proteomes" id="UP001152795">
    <property type="component" value="Unassembled WGS sequence"/>
</dbReference>
<gene>
    <name evidence="1" type="ORF">PACLA_8A024844</name>
</gene>
<dbReference type="InterPro" id="IPR036691">
    <property type="entry name" value="Endo/exonu/phosph_ase_sf"/>
</dbReference>
<keyword evidence="2" id="KW-1185">Reference proteome</keyword>
<protein>
    <submittedName>
        <fullName evidence="1">Uncharacterized protein</fullName>
    </submittedName>
</protein>